<sequence length="79" mass="8250">MSEPLDSSAPVGGEQTAKLTSKRSFPRRTTVGSDEPAFRQPVCPAYIVDTAPGGGGLGVWVLAEQTDSTCDYVYVGSPS</sequence>
<dbReference type="EMBL" id="VISO01000003">
    <property type="protein sequence ID" value="TVZ63800.1"/>
    <property type="molecule type" value="Genomic_DNA"/>
</dbReference>
<reference evidence="2 3" key="1">
    <citation type="submission" date="2019-06" db="EMBL/GenBank/DDBJ databases">
        <title>Pac Bio to generate improved reference genome sequences for organisms with transposon mutant libraries (support for FEBA project).</title>
        <authorList>
            <person name="Blow M."/>
        </authorList>
    </citation>
    <scope>NUCLEOTIDE SEQUENCE [LARGE SCALE GENOMIC DNA]</scope>
    <source>
        <strain evidence="2 3">USDA 1844</strain>
    </source>
</reference>
<proteinExistence type="predicted"/>
<dbReference type="Proteomes" id="UP000319824">
    <property type="component" value="Unassembled WGS sequence"/>
</dbReference>
<evidence type="ECO:0000313" key="2">
    <source>
        <dbReference type="EMBL" id="TVZ63800.1"/>
    </source>
</evidence>
<protein>
    <submittedName>
        <fullName evidence="2">Uncharacterized protein</fullName>
    </submittedName>
</protein>
<evidence type="ECO:0000313" key="3">
    <source>
        <dbReference type="Proteomes" id="UP000319824"/>
    </source>
</evidence>
<name>A0A559SN80_9HYPH</name>
<feature type="region of interest" description="Disordered" evidence="1">
    <location>
        <begin position="1"/>
        <end position="37"/>
    </location>
</feature>
<gene>
    <name evidence="2" type="ORF">BCL32_3974</name>
</gene>
<evidence type="ECO:0000256" key="1">
    <source>
        <dbReference type="SAM" id="MobiDB-lite"/>
    </source>
</evidence>
<dbReference type="AlphaFoldDB" id="A0A559SN80"/>
<organism evidence="2 3">
    <name type="scientific">Rhizobium mongolense USDA 1844</name>
    <dbReference type="NCBI Taxonomy" id="1079460"/>
    <lineage>
        <taxon>Bacteria</taxon>
        <taxon>Pseudomonadati</taxon>
        <taxon>Pseudomonadota</taxon>
        <taxon>Alphaproteobacteria</taxon>
        <taxon>Hyphomicrobiales</taxon>
        <taxon>Rhizobiaceae</taxon>
        <taxon>Rhizobium/Agrobacterium group</taxon>
        <taxon>Rhizobium</taxon>
    </lineage>
</organism>
<comment type="caution">
    <text evidence="2">The sequence shown here is derived from an EMBL/GenBank/DDBJ whole genome shotgun (WGS) entry which is preliminary data.</text>
</comment>
<accession>A0A559SN80</accession>